<dbReference type="PANTHER" id="PTHR12746:SF2">
    <property type="entry name" value="60S RIBOSOMAL EXPORT PROTEIN NMD3"/>
    <property type="match status" value="1"/>
</dbReference>
<dbReference type="Proteomes" id="UP000324705">
    <property type="component" value="Chromosome 3B"/>
</dbReference>
<keyword evidence="1" id="KW-0539">Nucleus</keyword>
<dbReference type="InterPro" id="IPR039768">
    <property type="entry name" value="Nmd3"/>
</dbReference>
<comment type="similarity">
    <text evidence="1">Belongs to the NMD3 family.</text>
</comment>
<dbReference type="GO" id="GO:0015031">
    <property type="term" value="P:protein transport"/>
    <property type="evidence" value="ECO:0007669"/>
    <property type="project" value="UniProtKB-KW"/>
</dbReference>
<comment type="subcellular location">
    <subcellularLocation>
        <location evidence="1">Cytoplasm</location>
    </subcellularLocation>
    <subcellularLocation>
        <location evidence="1">Nucleus</location>
    </subcellularLocation>
</comment>
<reference evidence="3 4" key="1">
    <citation type="submission" date="2017-09" db="EMBL/GenBank/DDBJ databases">
        <authorList>
            <consortium name="International Durum Wheat Genome Sequencing Consortium (IDWGSC)"/>
            <person name="Milanesi L."/>
        </authorList>
    </citation>
    <scope>NUCLEOTIDE SEQUENCE [LARGE SCALE GENOMIC DNA]</scope>
    <source>
        <strain evidence="4">cv. Svevo</strain>
    </source>
</reference>
<dbReference type="GO" id="GO:0000055">
    <property type="term" value="P:ribosomal large subunit export from nucleus"/>
    <property type="evidence" value="ECO:0007669"/>
    <property type="project" value="TreeGrafter"/>
</dbReference>
<dbReference type="Gramene" id="TRITD3Bv1G169910.1">
    <property type="protein sequence ID" value="TRITD3Bv1G169910.1"/>
    <property type="gene ID" value="TRITD3Bv1G169910"/>
</dbReference>
<name>A0A9R1S433_TRITD</name>
<organism evidence="3 4">
    <name type="scientific">Triticum turgidum subsp. durum</name>
    <name type="common">Durum wheat</name>
    <name type="synonym">Triticum durum</name>
    <dbReference type="NCBI Taxonomy" id="4567"/>
    <lineage>
        <taxon>Eukaryota</taxon>
        <taxon>Viridiplantae</taxon>
        <taxon>Streptophyta</taxon>
        <taxon>Embryophyta</taxon>
        <taxon>Tracheophyta</taxon>
        <taxon>Spermatophyta</taxon>
        <taxon>Magnoliopsida</taxon>
        <taxon>Liliopsida</taxon>
        <taxon>Poales</taxon>
        <taxon>Poaceae</taxon>
        <taxon>BOP clade</taxon>
        <taxon>Pooideae</taxon>
        <taxon>Triticodae</taxon>
        <taxon>Triticeae</taxon>
        <taxon>Triticinae</taxon>
        <taxon>Triticum</taxon>
    </lineage>
</organism>
<dbReference type="PANTHER" id="PTHR12746">
    <property type="entry name" value="NONSENSE-MEDIATED MRNA DECAY PROTEIN 3"/>
    <property type="match status" value="1"/>
</dbReference>
<dbReference type="GO" id="GO:0005737">
    <property type="term" value="C:cytoplasm"/>
    <property type="evidence" value="ECO:0007669"/>
    <property type="project" value="UniProtKB-SubCell"/>
</dbReference>
<dbReference type="GO" id="GO:0043023">
    <property type="term" value="F:ribosomal large subunit binding"/>
    <property type="evidence" value="ECO:0007669"/>
    <property type="project" value="InterPro"/>
</dbReference>
<dbReference type="EMBL" id="LT934116">
    <property type="protein sequence ID" value="VAH79638.1"/>
    <property type="molecule type" value="Genomic_DNA"/>
</dbReference>
<gene>
    <name evidence="3" type="ORF">TRITD_3Bv1G169910</name>
</gene>
<comment type="function">
    <text evidence="1">Acts as an adapter for the XPO1/CRM1-mediated export of the 60S ribosomal subunit.</text>
</comment>
<proteinExistence type="inferred from homology"/>
<evidence type="ECO:0000259" key="2">
    <source>
        <dbReference type="Pfam" id="PF04981"/>
    </source>
</evidence>
<evidence type="ECO:0000313" key="3">
    <source>
        <dbReference type="EMBL" id="VAH79638.1"/>
    </source>
</evidence>
<evidence type="ECO:0000256" key="1">
    <source>
        <dbReference type="RuleBase" id="RU364108"/>
    </source>
</evidence>
<dbReference type="AlphaFoldDB" id="A0A9R1S433"/>
<keyword evidence="4" id="KW-1185">Reference proteome</keyword>
<feature type="domain" description="Nmd3 N-terminal" evidence="2">
    <location>
        <begin position="5"/>
        <end position="81"/>
    </location>
</feature>
<evidence type="ECO:0000313" key="4">
    <source>
        <dbReference type="Proteomes" id="UP000324705"/>
    </source>
</evidence>
<dbReference type="Pfam" id="PF04981">
    <property type="entry name" value="NMD3"/>
    <property type="match status" value="1"/>
</dbReference>
<protein>
    <recommendedName>
        <fullName evidence="1">60S ribosomal export protein NMD3</fullName>
    </recommendedName>
</protein>
<keyword evidence="1" id="KW-0813">Transport</keyword>
<sequence>MYACCLLARVDITEGVPRNAVVGYCPDCFSYLQPPRSWLCAGPESPEFLQILLRRLKHPLTCLRILLSRVEFVFSEPHFKRKGQSPTL</sequence>
<keyword evidence="1" id="KW-0963">Cytoplasm</keyword>
<accession>A0A9R1S433</accession>
<dbReference type="InterPro" id="IPR007064">
    <property type="entry name" value="Nmd3_N"/>
</dbReference>
<dbReference type="GO" id="GO:0005634">
    <property type="term" value="C:nucleus"/>
    <property type="evidence" value="ECO:0007669"/>
    <property type="project" value="UniProtKB-SubCell"/>
</dbReference>
<keyword evidence="1" id="KW-0653">Protein transport</keyword>